<dbReference type="InterPro" id="IPR004443">
    <property type="entry name" value="YjeF_N_dom"/>
</dbReference>
<protein>
    <recommendedName>
        <fullName evidence="1">YjeF N-terminal domain-containing protein</fullName>
    </recommendedName>
</protein>
<accession>A0A381TQM2</accession>
<dbReference type="PROSITE" id="PS51385">
    <property type="entry name" value="YJEF_N"/>
    <property type="match status" value="1"/>
</dbReference>
<evidence type="ECO:0000259" key="1">
    <source>
        <dbReference type="PROSITE" id="PS51385"/>
    </source>
</evidence>
<dbReference type="EMBL" id="UINC01004916">
    <property type="protein sequence ID" value="SVA17791.1"/>
    <property type="molecule type" value="Genomic_DNA"/>
</dbReference>
<organism evidence="2">
    <name type="scientific">marine metagenome</name>
    <dbReference type="NCBI Taxonomy" id="408172"/>
    <lineage>
        <taxon>unclassified sequences</taxon>
        <taxon>metagenomes</taxon>
        <taxon>ecological metagenomes</taxon>
    </lineage>
</organism>
<name>A0A381TQM2_9ZZZZ</name>
<reference evidence="2" key="1">
    <citation type="submission" date="2018-05" db="EMBL/GenBank/DDBJ databases">
        <authorList>
            <person name="Lanie J.A."/>
            <person name="Ng W.-L."/>
            <person name="Kazmierczak K.M."/>
            <person name="Andrzejewski T.M."/>
            <person name="Davidsen T.M."/>
            <person name="Wayne K.J."/>
            <person name="Tettelin H."/>
            <person name="Glass J.I."/>
            <person name="Rusch D."/>
            <person name="Podicherti R."/>
            <person name="Tsui H.-C.T."/>
            <person name="Winkler M.E."/>
        </authorList>
    </citation>
    <scope>NUCLEOTIDE SEQUENCE</scope>
</reference>
<dbReference type="AlphaFoldDB" id="A0A381TQM2"/>
<proteinExistence type="predicted"/>
<gene>
    <name evidence="2" type="ORF">METZ01_LOCUS70645</name>
</gene>
<sequence length="38" mass="3848">MTGNASNPTIRATATMTLTLPKAGLCALEAATHAGEYV</sequence>
<evidence type="ECO:0000313" key="2">
    <source>
        <dbReference type="EMBL" id="SVA17791.1"/>
    </source>
</evidence>
<feature type="domain" description="YjeF N-terminal" evidence="1">
    <location>
        <begin position="1"/>
        <end position="38"/>
    </location>
</feature>